<keyword evidence="6" id="KW-0028">Amino-acid biosynthesis</keyword>
<name>A0A381YBC7_9ZZZZ</name>
<proteinExistence type="inferred from homology"/>
<accession>A0A381YBC7</accession>
<organism evidence="13">
    <name type="scientific">marine metagenome</name>
    <dbReference type="NCBI Taxonomy" id="408172"/>
    <lineage>
        <taxon>unclassified sequences</taxon>
        <taxon>metagenomes</taxon>
        <taxon>ecological metagenomes</taxon>
    </lineage>
</organism>
<evidence type="ECO:0000256" key="8">
    <source>
        <dbReference type="ARBA" id="ARBA00023027"/>
    </source>
</evidence>
<dbReference type="AlphaFoldDB" id="A0A381YBC7"/>
<dbReference type="Gene3D" id="3.40.50.1970">
    <property type="match status" value="1"/>
</dbReference>
<evidence type="ECO:0000259" key="12">
    <source>
        <dbReference type="Pfam" id="PF24621"/>
    </source>
</evidence>
<evidence type="ECO:0000256" key="2">
    <source>
        <dbReference type="ARBA" id="ARBA00001911"/>
    </source>
</evidence>
<dbReference type="InterPro" id="IPR056179">
    <property type="entry name" value="DHQS_C"/>
</dbReference>
<comment type="similarity">
    <text evidence="4">Belongs to the sugar phosphate cyclases superfamily. Dehydroquinate synthase family.</text>
</comment>
<keyword evidence="8" id="KW-0520">NAD</keyword>
<dbReference type="EMBL" id="UINC01017835">
    <property type="protein sequence ID" value="SVA74386.1"/>
    <property type="molecule type" value="Genomic_DNA"/>
</dbReference>
<evidence type="ECO:0000256" key="7">
    <source>
        <dbReference type="ARBA" id="ARBA00022723"/>
    </source>
</evidence>
<dbReference type="GO" id="GO:0008652">
    <property type="term" value="P:amino acid biosynthetic process"/>
    <property type="evidence" value="ECO:0007669"/>
    <property type="project" value="UniProtKB-KW"/>
</dbReference>
<dbReference type="GO" id="GO:0009073">
    <property type="term" value="P:aromatic amino acid family biosynthetic process"/>
    <property type="evidence" value="ECO:0007669"/>
    <property type="project" value="UniProtKB-KW"/>
</dbReference>
<dbReference type="GO" id="GO:0005737">
    <property type="term" value="C:cytoplasm"/>
    <property type="evidence" value="ECO:0007669"/>
    <property type="project" value="InterPro"/>
</dbReference>
<keyword evidence="9" id="KW-0057">Aromatic amino acid biosynthesis</keyword>
<reference evidence="13" key="1">
    <citation type="submission" date="2018-05" db="EMBL/GenBank/DDBJ databases">
        <authorList>
            <person name="Lanie J.A."/>
            <person name="Ng W.-L."/>
            <person name="Kazmierczak K.M."/>
            <person name="Andrzejewski T.M."/>
            <person name="Davidsen T.M."/>
            <person name="Wayne K.J."/>
            <person name="Tettelin H."/>
            <person name="Glass J.I."/>
            <person name="Rusch D."/>
            <person name="Podicherti R."/>
            <person name="Tsui H.-C.T."/>
            <person name="Winkler M.E."/>
        </authorList>
    </citation>
    <scope>NUCLEOTIDE SEQUENCE</scope>
</reference>
<dbReference type="FunFam" id="3.40.50.1970:FF:000001">
    <property type="entry name" value="3-dehydroquinate synthase"/>
    <property type="match status" value="1"/>
</dbReference>
<dbReference type="Pfam" id="PF24621">
    <property type="entry name" value="DHQS_C"/>
    <property type="match status" value="1"/>
</dbReference>
<keyword evidence="7" id="KW-0479">Metal-binding</keyword>
<comment type="catalytic activity">
    <reaction evidence="1">
        <text>7-phospho-2-dehydro-3-deoxy-D-arabino-heptonate = 3-dehydroquinate + phosphate</text>
        <dbReference type="Rhea" id="RHEA:21968"/>
        <dbReference type="ChEBI" id="CHEBI:32364"/>
        <dbReference type="ChEBI" id="CHEBI:43474"/>
        <dbReference type="ChEBI" id="CHEBI:58394"/>
        <dbReference type="EC" id="4.2.3.4"/>
    </reaction>
</comment>
<dbReference type="GO" id="GO:0046872">
    <property type="term" value="F:metal ion binding"/>
    <property type="evidence" value="ECO:0007669"/>
    <property type="project" value="UniProtKB-KW"/>
</dbReference>
<comment type="cofactor">
    <cofactor evidence="2">
        <name>NAD(+)</name>
        <dbReference type="ChEBI" id="CHEBI:57540"/>
    </cofactor>
</comment>
<dbReference type="SUPFAM" id="SSF56796">
    <property type="entry name" value="Dehydroquinate synthase-like"/>
    <property type="match status" value="1"/>
</dbReference>
<evidence type="ECO:0000256" key="9">
    <source>
        <dbReference type="ARBA" id="ARBA00023141"/>
    </source>
</evidence>
<evidence type="ECO:0000256" key="1">
    <source>
        <dbReference type="ARBA" id="ARBA00001393"/>
    </source>
</evidence>
<dbReference type="InterPro" id="IPR030960">
    <property type="entry name" value="DHQS/DOIS_N"/>
</dbReference>
<sequence length="294" mass="32266">METLKVGLSKRSYPIYIGERLLENDTLLNREISAKQVLIITNEVVAPLYLELLTKALGKRDQHSLILPDGEQHKTLSCFSSIIDKLIDHEFHRDSCVVALGGGVIGDIAGFAAACYQRGIDYIQIPTTLLAQVDSSVGGKTAVNHAHLKNMIGAFHQPISVFTDISVLKTLIPRQYSAGIAEIIKYGLVLDKSFLEWLEEHLEALLVRDAQTLAFAIRRSCELKAAIVSEDERDLGQRALLNFGHTFGHALESLGQLDQWLHGEAVSIGMSIAARTSCALGFISDADCERVDSL</sequence>
<evidence type="ECO:0000256" key="6">
    <source>
        <dbReference type="ARBA" id="ARBA00022605"/>
    </source>
</evidence>
<evidence type="ECO:0000256" key="5">
    <source>
        <dbReference type="ARBA" id="ARBA00013031"/>
    </source>
</evidence>
<dbReference type="PANTHER" id="PTHR43622:SF7">
    <property type="entry name" value="3-DEHYDROQUINATE SYNTHASE, CHLOROPLASTIC"/>
    <property type="match status" value="1"/>
</dbReference>
<keyword evidence="10" id="KW-0456">Lyase</keyword>
<dbReference type="NCBIfam" id="TIGR01357">
    <property type="entry name" value="aroB"/>
    <property type="match status" value="1"/>
</dbReference>
<feature type="non-terminal residue" evidence="13">
    <location>
        <position position="294"/>
    </location>
</feature>
<feature type="domain" description="3-dehydroquinate synthase C-terminal" evidence="12">
    <location>
        <begin position="179"/>
        <end position="292"/>
    </location>
</feature>
<evidence type="ECO:0000256" key="10">
    <source>
        <dbReference type="ARBA" id="ARBA00023239"/>
    </source>
</evidence>
<protein>
    <recommendedName>
        <fullName evidence="5">3-dehydroquinate synthase</fullName>
        <ecNumber evidence="5">4.2.3.4</ecNumber>
    </recommendedName>
</protein>
<dbReference type="CDD" id="cd08195">
    <property type="entry name" value="DHQS"/>
    <property type="match status" value="1"/>
</dbReference>
<feature type="domain" description="3-dehydroquinate synthase N-terminal" evidence="11">
    <location>
        <begin position="65"/>
        <end position="176"/>
    </location>
</feature>
<dbReference type="GO" id="GO:0003856">
    <property type="term" value="F:3-dehydroquinate synthase activity"/>
    <property type="evidence" value="ECO:0007669"/>
    <property type="project" value="UniProtKB-EC"/>
</dbReference>
<evidence type="ECO:0000313" key="13">
    <source>
        <dbReference type="EMBL" id="SVA74386.1"/>
    </source>
</evidence>
<gene>
    <name evidence="13" type="ORF">METZ01_LOCUS127240</name>
</gene>
<dbReference type="Pfam" id="PF01761">
    <property type="entry name" value="DHQ_synthase"/>
    <property type="match status" value="1"/>
</dbReference>
<evidence type="ECO:0000256" key="4">
    <source>
        <dbReference type="ARBA" id="ARBA00005412"/>
    </source>
</evidence>
<dbReference type="PANTHER" id="PTHR43622">
    <property type="entry name" value="3-DEHYDROQUINATE SYNTHASE"/>
    <property type="match status" value="1"/>
</dbReference>
<comment type="pathway">
    <text evidence="3">Metabolic intermediate biosynthesis; chorismate biosynthesis; chorismate from D-erythrose 4-phosphate and phosphoenolpyruvate: step 2/7.</text>
</comment>
<dbReference type="InterPro" id="IPR050071">
    <property type="entry name" value="Dehydroquinate_synthase"/>
</dbReference>
<dbReference type="EC" id="4.2.3.4" evidence="5"/>
<dbReference type="Gene3D" id="1.20.1090.10">
    <property type="entry name" value="Dehydroquinate synthase-like - alpha domain"/>
    <property type="match status" value="1"/>
</dbReference>
<dbReference type="InterPro" id="IPR016037">
    <property type="entry name" value="DHQ_synth_AroB"/>
</dbReference>
<evidence type="ECO:0000256" key="3">
    <source>
        <dbReference type="ARBA" id="ARBA00004661"/>
    </source>
</evidence>
<evidence type="ECO:0000259" key="11">
    <source>
        <dbReference type="Pfam" id="PF01761"/>
    </source>
</evidence>